<protein>
    <submittedName>
        <fullName evidence="3 4">WH2 domain-containing protein</fullName>
    </submittedName>
</protein>
<name>A0A0K0DY68_STRER</name>
<dbReference type="GO" id="GO:0032051">
    <property type="term" value="F:clathrin light chain binding"/>
    <property type="evidence" value="ECO:0007669"/>
    <property type="project" value="TreeGrafter"/>
</dbReference>
<dbReference type="GO" id="GO:0030130">
    <property type="term" value="C:clathrin coat of trans-Golgi network vesicle"/>
    <property type="evidence" value="ECO:0007669"/>
    <property type="project" value="InterPro"/>
</dbReference>
<dbReference type="GO" id="GO:0071439">
    <property type="term" value="C:clathrin complex"/>
    <property type="evidence" value="ECO:0007669"/>
    <property type="project" value="TreeGrafter"/>
</dbReference>
<dbReference type="PANTHER" id="PTHR10292:SF1">
    <property type="entry name" value="CLATHRIN HEAVY CHAIN"/>
    <property type="match status" value="1"/>
</dbReference>
<evidence type="ECO:0000313" key="2">
    <source>
        <dbReference type="Proteomes" id="UP000035681"/>
    </source>
</evidence>
<dbReference type="InterPro" id="IPR016024">
    <property type="entry name" value="ARM-type_fold"/>
</dbReference>
<feature type="domain" description="WH2" evidence="1">
    <location>
        <begin position="887"/>
        <end position="904"/>
    </location>
</feature>
<dbReference type="AlphaFoldDB" id="A0A0K0DY68"/>
<organism evidence="3">
    <name type="scientific">Strongyloides stercoralis</name>
    <name type="common">Threadworm</name>
    <dbReference type="NCBI Taxonomy" id="6248"/>
    <lineage>
        <taxon>Eukaryota</taxon>
        <taxon>Metazoa</taxon>
        <taxon>Ecdysozoa</taxon>
        <taxon>Nematoda</taxon>
        <taxon>Chromadorea</taxon>
        <taxon>Rhabditida</taxon>
        <taxon>Tylenchina</taxon>
        <taxon>Panagrolaimomorpha</taxon>
        <taxon>Strongyloidoidea</taxon>
        <taxon>Strongyloididae</taxon>
        <taxon>Strongyloides</taxon>
    </lineage>
</organism>
<evidence type="ECO:0000259" key="1">
    <source>
        <dbReference type="PROSITE" id="PS51082"/>
    </source>
</evidence>
<dbReference type="Pfam" id="PF00637">
    <property type="entry name" value="Clathrin"/>
    <property type="match status" value="1"/>
</dbReference>
<dbReference type="GO" id="GO:0030132">
    <property type="term" value="C:clathrin coat of coated pit"/>
    <property type="evidence" value="ECO:0007669"/>
    <property type="project" value="InterPro"/>
</dbReference>
<dbReference type="WBParaSite" id="TCONS_00006469.p1">
    <property type="protein sequence ID" value="TCONS_00006469.p1"/>
    <property type="gene ID" value="XLOC_004614"/>
</dbReference>
<reference evidence="3" key="1">
    <citation type="submission" date="2015-08" db="UniProtKB">
        <authorList>
            <consortium name="WormBaseParasite"/>
        </authorList>
    </citation>
    <scope>IDENTIFICATION</scope>
</reference>
<dbReference type="GO" id="GO:0005198">
    <property type="term" value="F:structural molecule activity"/>
    <property type="evidence" value="ECO:0007669"/>
    <property type="project" value="InterPro"/>
</dbReference>
<dbReference type="STRING" id="6248.A0A0K0DY68"/>
<keyword evidence="2" id="KW-1185">Reference proteome</keyword>
<dbReference type="PANTHER" id="PTHR10292">
    <property type="entry name" value="CLATHRIN HEAVY CHAIN RELATED"/>
    <property type="match status" value="1"/>
</dbReference>
<dbReference type="GO" id="GO:0006898">
    <property type="term" value="P:receptor-mediated endocytosis"/>
    <property type="evidence" value="ECO:0007669"/>
    <property type="project" value="TreeGrafter"/>
</dbReference>
<dbReference type="PROSITE" id="PS51082">
    <property type="entry name" value="WH2"/>
    <property type="match status" value="1"/>
</dbReference>
<dbReference type="GO" id="GO:0006886">
    <property type="term" value="P:intracellular protein transport"/>
    <property type="evidence" value="ECO:0007669"/>
    <property type="project" value="InterPro"/>
</dbReference>
<dbReference type="SUPFAM" id="SSF48371">
    <property type="entry name" value="ARM repeat"/>
    <property type="match status" value="2"/>
</dbReference>
<accession>A0A0K0DY68</accession>
<proteinExistence type="predicted"/>
<evidence type="ECO:0000313" key="4">
    <source>
        <dbReference type="WBParaSite" id="TCONS_00006469.p1"/>
    </source>
</evidence>
<dbReference type="WBParaSite" id="SSTP_0000218300.1">
    <property type="protein sequence ID" value="SSTP_0000218300.1"/>
    <property type="gene ID" value="SSTP_0000218300"/>
</dbReference>
<dbReference type="SUPFAM" id="SSF50989">
    <property type="entry name" value="Clathrin heavy-chain terminal domain"/>
    <property type="match status" value="1"/>
</dbReference>
<dbReference type="InterPro" id="IPR016025">
    <property type="entry name" value="Clathrin_H-chain_N"/>
</dbReference>
<sequence length="946" mass="109374">MIKASSSLLLLQYGIKLSDLSWCTISINENDYIMCIVTEEGSKKVVLINSKTKEKKINDTLADSIKMNNFKNILALKNNSSIQVIGIGEKKNIIVLNMPFEVEYWNWIDEKVLAFICKNNIYYFDIYKNNRPFLTISRNNTLEGYIIVDHNYNKSTNYFYIVGLKQDINMVYGKILLTNQKITQCFNGTAGCFFRYKKTDLSSFETFFAYINKNATGCYIKIIQLSDGSNNNIIKEICQIKIVFSLYELKSFDIPKALYFCEILGIFYIVTREGKVIAYQYDLKKEIGRKELAKKLIITSFFNRKTNAIMAFVNDGYLYNFHVENVLPVHVSCNDIDYKTISNVFKNSLNLNTSSSIENIETKFEKLINSKNYIEAGRVAGNDRSDKLRNINIMTKLFNFKTKDNISESFETYIKCIMNRTSLNFQETKLWIQYLIYIGNKYLISECIKKEKIEFMDEIGNDLLPYYPDLAIKVFANVGSFMTVVEYLLYINNDDELKNFMKNYNLNSLFMDMFNSLLQSNPESALKFVFFLIDQYSESDKIELLEVVTNTFIENSYFDQAVQCLLGNLKNDSQKESELQYKLILLCLKYYPTIAENIFKSQKYTFYNKEKVVNICEKMGLPHLALWNTEKIDKLCDLFQHIKLDDTGILDYLSSISGEIIISCIKRLSENKESYMIAYNIANLYHQMSGDERFLKLIGISKDNKTTYGSGLISINTSNNDYHENSLYPSSSKDCFNNNSSPDRIHHTSLSKNRLPNIDSQIKANFNNLSTNILTNSSPMTSHFLVNNTSTQNNEKNNGNENYLNQHNNSNINELDMNKKCFTDQNDSKAFNEIKINNLVDKSITDCLVSDKKLILSNEILPKVQKNIINDNNTNVPSSTIPSTFSNNKLLLTEIHNGIKLKKVPINEINKKEPIKNDSRNDINFILKSGLESRRKYLSEDDDDEW</sequence>
<dbReference type="GO" id="GO:0003779">
    <property type="term" value="F:actin binding"/>
    <property type="evidence" value="ECO:0007669"/>
    <property type="project" value="InterPro"/>
</dbReference>
<dbReference type="InterPro" id="IPR055358">
    <property type="entry name" value="CHCR"/>
</dbReference>
<dbReference type="InterPro" id="IPR003124">
    <property type="entry name" value="WH2_dom"/>
</dbReference>
<dbReference type="Gene3D" id="2.130.10.110">
    <property type="entry name" value="Clathrin heavy-chain terminal domain"/>
    <property type="match status" value="1"/>
</dbReference>
<dbReference type="Proteomes" id="UP000035681">
    <property type="component" value="Unplaced"/>
</dbReference>
<evidence type="ECO:0000313" key="3">
    <source>
        <dbReference type="WBParaSite" id="SSTP_0000218300.1"/>
    </source>
</evidence>